<evidence type="ECO:0000256" key="4">
    <source>
        <dbReference type="ARBA" id="ARBA00022840"/>
    </source>
</evidence>
<keyword evidence="4 6" id="KW-0067">ATP-binding</keyword>
<gene>
    <name evidence="6" type="primary">ychF</name>
    <name evidence="9" type="ORF">CJ198_12330</name>
</gene>
<dbReference type="Gene3D" id="1.10.150.300">
    <property type="entry name" value="TGS-like domain"/>
    <property type="match status" value="1"/>
</dbReference>
<dbReference type="PRINTS" id="PR00326">
    <property type="entry name" value="GTP1OBG"/>
</dbReference>
<dbReference type="InterPro" id="IPR013029">
    <property type="entry name" value="YchF_C"/>
</dbReference>
<comment type="similarity">
    <text evidence="6">Belongs to the TRAFAC class OBG-HflX-like GTPase superfamily. OBG GTPase family. YchF/OLA1 subfamily.</text>
</comment>
<protein>
    <recommendedName>
        <fullName evidence="6">Ribosome-binding ATPase YchF</fullName>
    </recommendedName>
</protein>
<dbReference type="RefSeq" id="WP_102162907.1">
    <property type="nucleotide sequence ID" value="NZ_PNFZ01000008.1"/>
</dbReference>
<dbReference type="InterPro" id="IPR023192">
    <property type="entry name" value="TGS-like_dom_sf"/>
</dbReference>
<dbReference type="InterPro" id="IPR012675">
    <property type="entry name" value="Beta-grasp_dom_sf"/>
</dbReference>
<evidence type="ECO:0000256" key="3">
    <source>
        <dbReference type="ARBA" id="ARBA00022741"/>
    </source>
</evidence>
<dbReference type="PANTHER" id="PTHR23305">
    <property type="entry name" value="OBG GTPASE FAMILY"/>
    <property type="match status" value="1"/>
</dbReference>
<dbReference type="Pfam" id="PF06071">
    <property type="entry name" value="YchF-GTPase_C"/>
    <property type="match status" value="1"/>
</dbReference>
<dbReference type="SUPFAM" id="SSF81271">
    <property type="entry name" value="TGS-like"/>
    <property type="match status" value="1"/>
</dbReference>
<dbReference type="GO" id="GO:0016887">
    <property type="term" value="F:ATP hydrolysis activity"/>
    <property type="evidence" value="ECO:0007669"/>
    <property type="project" value="UniProtKB-UniRule"/>
</dbReference>
<dbReference type="InterPro" id="IPR027417">
    <property type="entry name" value="P-loop_NTPase"/>
</dbReference>
<dbReference type="CDD" id="cd04867">
    <property type="entry name" value="TGS_YchF_OLA1"/>
    <property type="match status" value="1"/>
</dbReference>
<dbReference type="InterPro" id="IPR031167">
    <property type="entry name" value="G_OBG"/>
</dbReference>
<reference evidence="9 10" key="1">
    <citation type="submission" date="2017-09" db="EMBL/GenBank/DDBJ databases">
        <title>Bacterial strain isolated from the female urinary microbiota.</title>
        <authorList>
            <person name="Thomas-White K."/>
            <person name="Kumar N."/>
            <person name="Forster S."/>
            <person name="Putonti C."/>
            <person name="Lawley T."/>
            <person name="Wolfe A.J."/>
        </authorList>
    </citation>
    <scope>NUCLEOTIDE SEQUENCE [LARGE SCALE GENOMIC DNA]</scope>
    <source>
        <strain evidence="9 10">UMB0680</strain>
    </source>
</reference>
<keyword evidence="10" id="KW-1185">Reference proteome</keyword>
<dbReference type="GO" id="GO:0005737">
    <property type="term" value="C:cytoplasm"/>
    <property type="evidence" value="ECO:0007669"/>
    <property type="project" value="TreeGrafter"/>
</dbReference>
<dbReference type="GO" id="GO:0005524">
    <property type="term" value="F:ATP binding"/>
    <property type="evidence" value="ECO:0007669"/>
    <property type="project" value="UniProtKB-UniRule"/>
</dbReference>
<dbReference type="PROSITE" id="PS51880">
    <property type="entry name" value="TGS"/>
    <property type="match status" value="1"/>
</dbReference>
<dbReference type="PANTHER" id="PTHR23305:SF18">
    <property type="entry name" value="OBG-TYPE G DOMAIN-CONTAINING PROTEIN"/>
    <property type="match status" value="1"/>
</dbReference>
<dbReference type="Gene3D" id="3.10.20.30">
    <property type="match status" value="1"/>
</dbReference>
<dbReference type="NCBIfam" id="TIGR00092">
    <property type="entry name" value="redox-regulated ATPase YchF"/>
    <property type="match status" value="1"/>
</dbReference>
<dbReference type="AlphaFoldDB" id="A0A2N6PF67"/>
<dbReference type="FunFam" id="1.10.150.300:FF:000001">
    <property type="entry name" value="Ribosome-binding ATPase YchF"/>
    <property type="match status" value="1"/>
</dbReference>
<keyword evidence="5" id="KW-0460">Magnesium</keyword>
<organism evidence="9 10">
    <name type="scientific">Brevibacterium luteolum</name>
    <dbReference type="NCBI Taxonomy" id="199591"/>
    <lineage>
        <taxon>Bacteria</taxon>
        <taxon>Bacillati</taxon>
        <taxon>Actinomycetota</taxon>
        <taxon>Actinomycetes</taxon>
        <taxon>Micrococcales</taxon>
        <taxon>Brevibacteriaceae</taxon>
        <taxon>Brevibacterium</taxon>
    </lineage>
</organism>
<dbReference type="InterPro" id="IPR012676">
    <property type="entry name" value="TGS-like"/>
</dbReference>
<evidence type="ECO:0000259" key="8">
    <source>
        <dbReference type="PROSITE" id="PS51880"/>
    </source>
</evidence>
<dbReference type="GO" id="GO:0046872">
    <property type="term" value="F:metal ion binding"/>
    <property type="evidence" value="ECO:0007669"/>
    <property type="project" value="UniProtKB-KW"/>
</dbReference>
<dbReference type="PIRSF" id="PIRSF006641">
    <property type="entry name" value="CHP00092"/>
    <property type="match status" value="1"/>
</dbReference>
<evidence type="ECO:0000313" key="9">
    <source>
        <dbReference type="EMBL" id="PMB97322.1"/>
    </source>
</evidence>
<dbReference type="InterPro" id="IPR004095">
    <property type="entry name" value="TGS"/>
</dbReference>
<keyword evidence="3 6" id="KW-0547">Nucleotide-binding</keyword>
<evidence type="ECO:0000313" key="10">
    <source>
        <dbReference type="Proteomes" id="UP000235703"/>
    </source>
</evidence>
<comment type="cofactor">
    <cofactor evidence="1">
        <name>Mg(2+)</name>
        <dbReference type="ChEBI" id="CHEBI:18420"/>
    </cofactor>
</comment>
<evidence type="ECO:0000256" key="1">
    <source>
        <dbReference type="ARBA" id="ARBA00001946"/>
    </source>
</evidence>
<evidence type="ECO:0000259" key="7">
    <source>
        <dbReference type="PROSITE" id="PS51710"/>
    </source>
</evidence>
<dbReference type="GO" id="GO:0005525">
    <property type="term" value="F:GTP binding"/>
    <property type="evidence" value="ECO:0007669"/>
    <property type="project" value="InterPro"/>
</dbReference>
<dbReference type="CDD" id="cd01900">
    <property type="entry name" value="YchF"/>
    <property type="match status" value="1"/>
</dbReference>
<dbReference type="Gene3D" id="3.40.50.300">
    <property type="entry name" value="P-loop containing nucleotide triphosphate hydrolases"/>
    <property type="match status" value="1"/>
</dbReference>
<dbReference type="InterPro" id="IPR006073">
    <property type="entry name" value="GTP-bd"/>
</dbReference>
<keyword evidence="2" id="KW-0479">Metal-binding</keyword>
<dbReference type="InterPro" id="IPR004396">
    <property type="entry name" value="ATPase_YchF/OLA1"/>
</dbReference>
<dbReference type="PROSITE" id="PS51710">
    <property type="entry name" value="G_OBG"/>
    <property type="match status" value="1"/>
</dbReference>
<comment type="caution">
    <text evidence="9">The sequence shown here is derived from an EMBL/GenBank/DDBJ whole genome shotgun (WGS) entry which is preliminary data.</text>
</comment>
<dbReference type="EMBL" id="PNFZ01000008">
    <property type="protein sequence ID" value="PMB97322.1"/>
    <property type="molecule type" value="Genomic_DNA"/>
</dbReference>
<feature type="domain" description="TGS" evidence="8">
    <location>
        <begin position="276"/>
        <end position="359"/>
    </location>
</feature>
<dbReference type="OrthoDB" id="9810373at2"/>
<dbReference type="InterPro" id="IPR041706">
    <property type="entry name" value="YchF_N"/>
</dbReference>
<evidence type="ECO:0000256" key="5">
    <source>
        <dbReference type="ARBA" id="ARBA00022842"/>
    </source>
</evidence>
<dbReference type="HAMAP" id="MF_00944">
    <property type="entry name" value="YchF_OLA1_ATPase"/>
    <property type="match status" value="1"/>
</dbReference>
<accession>A0A2N6PF67</accession>
<evidence type="ECO:0000256" key="6">
    <source>
        <dbReference type="HAMAP-Rule" id="MF_00944"/>
    </source>
</evidence>
<dbReference type="FunFam" id="3.10.20.30:FF:000001">
    <property type="entry name" value="Ribosome-binding ATPase YchF"/>
    <property type="match status" value="1"/>
</dbReference>
<feature type="binding site" evidence="6">
    <location>
        <begin position="12"/>
        <end position="17"/>
    </location>
    <ligand>
        <name>ATP</name>
        <dbReference type="ChEBI" id="CHEBI:30616"/>
    </ligand>
</feature>
<sequence>MALTIGIVGLPNVGKSTMFNALTKNQVLAANYPFATIEPNIGVVELPDERLTRLAEIFGSAKILPATVNFVDIAGIVRGASEGEGLGNQFLANIREADAICQVIRGFSDSDVVHVDGKVNPADDIDTINTELILADLQTLEKALPRIEKEVKQKRAEPEVLAAMQEAQGILEEGRTLYQAMQADGFDVAPLRELQLMTTKPFLYVFNVDDDVLGDEAKKDEMRKLVAPVEAIFLDAKFESELAELDDEEAAEMLEMSGQDEAGLDQLARVGFNTLGLQTYLTAGPKEARAWTIRKGWTAPEAAGVIHTDFQKGFIKAEIVSFEDLDALGSMAEARAAGKVRMEGKDYVMADGDVVEFRSGLTSGGKK</sequence>
<comment type="function">
    <text evidence="6">ATPase that binds to both the 70S ribosome and the 50S ribosomal subunit in a nucleotide-independent manner.</text>
</comment>
<dbReference type="GO" id="GO:0043023">
    <property type="term" value="F:ribosomal large subunit binding"/>
    <property type="evidence" value="ECO:0007669"/>
    <property type="project" value="UniProtKB-UniRule"/>
</dbReference>
<dbReference type="SUPFAM" id="SSF52540">
    <property type="entry name" value="P-loop containing nucleoside triphosphate hydrolases"/>
    <property type="match status" value="1"/>
</dbReference>
<name>A0A2N6PF67_9MICO</name>
<proteinExistence type="inferred from homology"/>
<evidence type="ECO:0000256" key="2">
    <source>
        <dbReference type="ARBA" id="ARBA00022723"/>
    </source>
</evidence>
<dbReference type="Pfam" id="PF01926">
    <property type="entry name" value="MMR_HSR1"/>
    <property type="match status" value="1"/>
</dbReference>
<dbReference type="Proteomes" id="UP000235703">
    <property type="component" value="Unassembled WGS sequence"/>
</dbReference>
<feature type="domain" description="OBG-type G" evidence="7">
    <location>
        <begin position="3"/>
        <end position="254"/>
    </location>
</feature>